<dbReference type="PANTHER" id="PTHR42788:SF13">
    <property type="entry name" value="ALIPHATIC SULFONATES IMPORT ATP-BINDING PROTEIN SSUB"/>
    <property type="match status" value="1"/>
</dbReference>
<dbReference type="InterPro" id="IPR050166">
    <property type="entry name" value="ABC_transporter_ATP-bind"/>
</dbReference>
<dbReference type="GO" id="GO:0016887">
    <property type="term" value="F:ATP hydrolysis activity"/>
    <property type="evidence" value="ECO:0007669"/>
    <property type="project" value="InterPro"/>
</dbReference>
<sequence length="254" mass="28428">MVIMAEPFLELSMISQEFLEEGRNNLAIRDLSLSIDEGEFVSIVGPSGCGKSTLLRILQGLISPTRGEVLYRGSPSLGVNGDMGMVFQGFALFPWMTVRENVGIGLVAQGLPKSEISRSVAFYIDKVGLEGYEEAYPRELSGGMKQRVGIARALCMEPAILLMDEPFSNLDALTSLTLRDEVLMLWQDPEMSVRTIIMVTHIIEEAILMSDRVVVLSRRPTHVVEEISVDLRRPRDRRHPDFDRLSDRIFSLIS</sequence>
<dbReference type="EMBL" id="AP012342">
    <property type="protein sequence ID" value="BAM06032.1"/>
    <property type="molecule type" value="Genomic_DNA"/>
</dbReference>
<dbReference type="InterPro" id="IPR017871">
    <property type="entry name" value="ABC_transporter-like_CS"/>
</dbReference>
<protein>
    <submittedName>
        <fullName evidence="5">ABC transporter, ATP-binding protein</fullName>
    </submittedName>
</protein>
<dbReference type="KEGG" id="lfc:LFE_0310"/>
<evidence type="ECO:0000256" key="3">
    <source>
        <dbReference type="ARBA" id="ARBA00022840"/>
    </source>
</evidence>
<dbReference type="PROSITE" id="PS00211">
    <property type="entry name" value="ABC_TRANSPORTER_1"/>
    <property type="match status" value="1"/>
</dbReference>
<dbReference type="HOGENOM" id="CLU_000604_1_22_0"/>
<dbReference type="PROSITE" id="PS50893">
    <property type="entry name" value="ABC_TRANSPORTER_2"/>
    <property type="match status" value="1"/>
</dbReference>
<dbReference type="PANTHER" id="PTHR42788">
    <property type="entry name" value="TAURINE IMPORT ATP-BINDING PROTEIN-RELATED"/>
    <property type="match status" value="1"/>
</dbReference>
<dbReference type="CDD" id="cd03293">
    <property type="entry name" value="ABC_NrtD_SsuB_transporters"/>
    <property type="match status" value="1"/>
</dbReference>
<keyword evidence="6" id="KW-1185">Reference proteome</keyword>
<feature type="domain" description="ABC transporter" evidence="4">
    <location>
        <begin position="9"/>
        <end position="243"/>
    </location>
</feature>
<keyword evidence="2" id="KW-0547">Nucleotide-binding</keyword>
<dbReference type="SUPFAM" id="SSF52540">
    <property type="entry name" value="P-loop containing nucleoside triphosphate hydrolases"/>
    <property type="match status" value="1"/>
</dbReference>
<dbReference type="Proteomes" id="UP000007382">
    <property type="component" value="Chromosome"/>
</dbReference>
<dbReference type="eggNOG" id="COG1116">
    <property type="taxonomic scope" value="Bacteria"/>
</dbReference>
<dbReference type="OrthoDB" id="9784450at2"/>
<reference evidence="5 6" key="1">
    <citation type="journal article" date="2012" name="J. Bacteriol.">
        <title>Complete Genome Sequence of Leptospirillum ferrooxidans Strain C2-3, Isolated from a Fresh Volcanic Ash Deposit on the Island of Miyake, Japan.</title>
        <authorList>
            <person name="Fujimura R."/>
            <person name="Sato Y."/>
            <person name="Nishizawa T."/>
            <person name="Oshima K."/>
            <person name="Kim S.-W."/>
            <person name="Hattori M."/>
            <person name="Kamijo T."/>
            <person name="Ohta H."/>
        </authorList>
    </citation>
    <scope>NUCLEOTIDE SEQUENCE [LARGE SCALE GENOMIC DNA]</scope>
    <source>
        <strain evidence="5 6">C2-3</strain>
    </source>
</reference>
<dbReference type="InterPro" id="IPR003593">
    <property type="entry name" value="AAA+_ATPase"/>
</dbReference>
<dbReference type="PATRIC" id="fig|1162668.3.peg.356"/>
<dbReference type="STRING" id="1162668.LFE_0310"/>
<reference evidence="6" key="2">
    <citation type="submission" date="2012-03" db="EMBL/GenBank/DDBJ databases">
        <title>The complete genome sequence of the pioneer microbe on fresh volcanic deposit, Leptospirillum ferrooxidans strain C2-3.</title>
        <authorList>
            <person name="Fujimura R."/>
            <person name="Sato Y."/>
            <person name="Nishizawa T."/>
            <person name="Nanba K."/>
            <person name="Oshima K."/>
            <person name="Hattori M."/>
            <person name="Kamijo T."/>
            <person name="Ohta H."/>
        </authorList>
    </citation>
    <scope>NUCLEOTIDE SEQUENCE [LARGE SCALE GENOMIC DNA]</scope>
    <source>
        <strain evidence="6">C2-3</strain>
    </source>
</reference>
<proteinExistence type="predicted"/>
<dbReference type="SMART" id="SM00382">
    <property type="entry name" value="AAA"/>
    <property type="match status" value="1"/>
</dbReference>
<name>I0IL83_LEPFC</name>
<organism evidence="5 6">
    <name type="scientific">Leptospirillum ferrooxidans (strain C2-3)</name>
    <dbReference type="NCBI Taxonomy" id="1162668"/>
    <lineage>
        <taxon>Bacteria</taxon>
        <taxon>Pseudomonadati</taxon>
        <taxon>Nitrospirota</taxon>
        <taxon>Nitrospiria</taxon>
        <taxon>Nitrospirales</taxon>
        <taxon>Nitrospiraceae</taxon>
        <taxon>Leptospirillum</taxon>
    </lineage>
</organism>
<evidence type="ECO:0000256" key="1">
    <source>
        <dbReference type="ARBA" id="ARBA00022448"/>
    </source>
</evidence>
<dbReference type="Pfam" id="PF00005">
    <property type="entry name" value="ABC_tran"/>
    <property type="match status" value="1"/>
</dbReference>
<dbReference type="InterPro" id="IPR003439">
    <property type="entry name" value="ABC_transporter-like_ATP-bd"/>
</dbReference>
<accession>I0IL83</accession>
<evidence type="ECO:0000313" key="5">
    <source>
        <dbReference type="EMBL" id="BAM06032.1"/>
    </source>
</evidence>
<keyword evidence="3 5" id="KW-0067">ATP-binding</keyword>
<evidence type="ECO:0000259" key="4">
    <source>
        <dbReference type="PROSITE" id="PS50893"/>
    </source>
</evidence>
<dbReference type="GO" id="GO:0005524">
    <property type="term" value="F:ATP binding"/>
    <property type="evidence" value="ECO:0007669"/>
    <property type="project" value="UniProtKB-KW"/>
</dbReference>
<dbReference type="AlphaFoldDB" id="I0IL83"/>
<evidence type="ECO:0000256" key="2">
    <source>
        <dbReference type="ARBA" id="ARBA00022741"/>
    </source>
</evidence>
<dbReference type="Gene3D" id="3.40.50.300">
    <property type="entry name" value="P-loop containing nucleotide triphosphate hydrolases"/>
    <property type="match status" value="1"/>
</dbReference>
<evidence type="ECO:0000313" key="6">
    <source>
        <dbReference type="Proteomes" id="UP000007382"/>
    </source>
</evidence>
<dbReference type="InterPro" id="IPR027417">
    <property type="entry name" value="P-loop_NTPase"/>
</dbReference>
<gene>
    <name evidence="5" type="ordered locus">LFE_0310</name>
</gene>
<keyword evidence="1" id="KW-0813">Transport</keyword>